<dbReference type="SMART" id="SM00248">
    <property type="entry name" value="ANK"/>
    <property type="match status" value="4"/>
</dbReference>
<name>A0A8B8E956_CRAVI</name>
<feature type="repeat" description="ANK" evidence="1">
    <location>
        <begin position="113"/>
        <end position="145"/>
    </location>
</feature>
<dbReference type="Proteomes" id="UP000694844">
    <property type="component" value="Chromosome 5"/>
</dbReference>
<dbReference type="PROSITE" id="PS50297">
    <property type="entry name" value="ANK_REP_REGION"/>
    <property type="match status" value="3"/>
</dbReference>
<dbReference type="Gene3D" id="3.40.50.720">
    <property type="entry name" value="NAD(P)-binding Rossmann-like Domain"/>
    <property type="match status" value="1"/>
</dbReference>
<dbReference type="AlphaFoldDB" id="A0A8B8E956"/>
<gene>
    <name evidence="5" type="primary">LOC111133264</name>
</gene>
<dbReference type="InterPro" id="IPR036770">
    <property type="entry name" value="Ankyrin_rpt-contain_sf"/>
</dbReference>
<dbReference type="InterPro" id="IPR001509">
    <property type="entry name" value="Epimerase_deHydtase"/>
</dbReference>
<sequence>MSSDLLMNAVENKDLLSVKKIFETESREDRLFSLDSINKAKRMTPLCLAAKLGILEVVDFLLQNGAQPNVACTCVHRNKAALHFACENCHADSAQIVHLLINAGANVEQETFDFEKALHFASEFNNLPVVECLVVNGADVNCVNLDGKSPLSLACTRRKNVHTGSSGFVGRHLVQYLYRSECAVIHLNRRSKPSRTRNATEITWREVNEHGLPNDLDVIVNLCGYNILQPFKRFGANYKEAVEKSRIDTSRILADYCESNPYTPKAFINMSGVAIYKPDPAVEYTEDTPVQPYDYMSKLVKDWEFAAKIHPDVEKRCRQVFLRSGVVIGRDGGLIQNQYWQFFFGLGGPIGQGTQWLPWIHVKDLTGMIHFAIFNDHVRGILNAVAPETITNEQFAKAFGSALGRPAIFPTPSAMMKLAFGSERAVVILEGQKVIPKRTLETGFQFQYPTIKEALQQCCQ</sequence>
<feature type="repeat" description="ANK" evidence="1">
    <location>
        <begin position="41"/>
        <end position="73"/>
    </location>
</feature>
<dbReference type="Pfam" id="PF12796">
    <property type="entry name" value="Ank_2"/>
    <property type="match status" value="1"/>
</dbReference>
<reference evidence="5" key="1">
    <citation type="submission" date="2025-08" db="UniProtKB">
        <authorList>
            <consortium name="RefSeq"/>
        </authorList>
    </citation>
    <scope>IDENTIFICATION</scope>
    <source>
        <tissue evidence="5">Whole sample</tissue>
    </source>
</reference>
<feature type="domain" description="DUF1731" evidence="3">
    <location>
        <begin position="411"/>
        <end position="457"/>
    </location>
</feature>
<dbReference type="OrthoDB" id="276721at2759"/>
<feature type="domain" description="NAD-dependent epimerase/dehydratase" evidence="2">
    <location>
        <begin position="163"/>
        <end position="375"/>
    </location>
</feature>
<dbReference type="SUPFAM" id="SSF48403">
    <property type="entry name" value="Ankyrin repeat"/>
    <property type="match status" value="1"/>
</dbReference>
<keyword evidence="4" id="KW-1185">Reference proteome</keyword>
<evidence type="ECO:0000313" key="4">
    <source>
        <dbReference type="Proteomes" id="UP000694844"/>
    </source>
</evidence>
<proteinExistence type="predicted"/>
<dbReference type="PANTHER" id="PTHR11092">
    <property type="entry name" value="SUGAR NUCLEOTIDE EPIMERASE RELATED"/>
    <property type="match status" value="1"/>
</dbReference>
<dbReference type="Pfam" id="PF00023">
    <property type="entry name" value="Ank"/>
    <property type="match status" value="1"/>
</dbReference>
<accession>A0A8B8E956</accession>
<dbReference type="GeneID" id="111133264"/>
<evidence type="ECO:0000256" key="1">
    <source>
        <dbReference type="PROSITE-ProRule" id="PRU00023"/>
    </source>
</evidence>
<dbReference type="InterPro" id="IPR002110">
    <property type="entry name" value="Ankyrin_rpt"/>
</dbReference>
<dbReference type="PANTHER" id="PTHR11092:SF0">
    <property type="entry name" value="EPIMERASE FAMILY PROTEIN SDR39U1"/>
    <property type="match status" value="1"/>
</dbReference>
<dbReference type="RefSeq" id="XP_022337182.1">
    <property type="nucleotide sequence ID" value="XM_022481474.1"/>
</dbReference>
<dbReference type="PROSITE" id="PS50088">
    <property type="entry name" value="ANK_REPEAT"/>
    <property type="match status" value="3"/>
</dbReference>
<keyword evidence="1" id="KW-0040">ANK repeat</keyword>
<dbReference type="SUPFAM" id="SSF51735">
    <property type="entry name" value="NAD(P)-binding Rossmann-fold domains"/>
    <property type="match status" value="1"/>
</dbReference>
<dbReference type="NCBIfam" id="TIGR01777">
    <property type="entry name" value="yfcH"/>
    <property type="match status" value="1"/>
</dbReference>
<dbReference type="Pfam" id="PF08338">
    <property type="entry name" value="DUF1731"/>
    <property type="match status" value="1"/>
</dbReference>
<dbReference type="InterPro" id="IPR010099">
    <property type="entry name" value="SDR39U1"/>
</dbReference>
<organism evidence="4 5">
    <name type="scientific">Crassostrea virginica</name>
    <name type="common">Eastern oyster</name>
    <dbReference type="NCBI Taxonomy" id="6565"/>
    <lineage>
        <taxon>Eukaryota</taxon>
        <taxon>Metazoa</taxon>
        <taxon>Spiralia</taxon>
        <taxon>Lophotrochozoa</taxon>
        <taxon>Mollusca</taxon>
        <taxon>Bivalvia</taxon>
        <taxon>Autobranchia</taxon>
        <taxon>Pteriomorphia</taxon>
        <taxon>Ostreida</taxon>
        <taxon>Ostreoidea</taxon>
        <taxon>Ostreidae</taxon>
        <taxon>Crassostrea</taxon>
    </lineage>
</organism>
<evidence type="ECO:0000313" key="5">
    <source>
        <dbReference type="RefSeq" id="XP_022337182.1"/>
    </source>
</evidence>
<evidence type="ECO:0000259" key="2">
    <source>
        <dbReference type="Pfam" id="PF01370"/>
    </source>
</evidence>
<feature type="repeat" description="ANK" evidence="1">
    <location>
        <begin position="77"/>
        <end position="112"/>
    </location>
</feature>
<evidence type="ECO:0000259" key="3">
    <source>
        <dbReference type="Pfam" id="PF08338"/>
    </source>
</evidence>
<dbReference type="InterPro" id="IPR036291">
    <property type="entry name" value="NAD(P)-bd_dom_sf"/>
</dbReference>
<dbReference type="InterPro" id="IPR013549">
    <property type="entry name" value="DUF1731"/>
</dbReference>
<protein>
    <submittedName>
        <fullName evidence="5">Epimerase family protein SDR39U1-like isoform X2</fullName>
    </submittedName>
</protein>
<dbReference type="Gene3D" id="1.25.40.20">
    <property type="entry name" value="Ankyrin repeat-containing domain"/>
    <property type="match status" value="1"/>
</dbReference>
<dbReference type="Pfam" id="PF01370">
    <property type="entry name" value="Epimerase"/>
    <property type="match status" value="1"/>
</dbReference>